<proteinExistence type="predicted"/>
<sequence length="355" mass="39140">MTDLPRPDRFSLAPGYEISRVLRGNWQLAGGHGAVDRAEAVEDMIAFADAGITTFDCADIYTGVEELIGQFRAQYLNRRGAEALAEVRVHTKCVPDLAKLATLTRDQLQETIDRSRARLGVERLDLVQFHWWDYSAGDWLQAARWLEEFRIEGRIQFVSGTNFDTDHVAAMLAAGVPIRTMQVQYSLLDRRPEKRMADLAAEAGVNFLCYGTVAGGFLSDRWLGVADPGAEMENRSLIKYKLIIDDLGGWDLFQALLGTLRGIADAHGSDIATVASAAMLSRPQVAGVIVGARNRAHLASNLAISALRLSDRDLAQIDAVLAQGHTLEGDVYTLERDRTGRHGAIMKYNLNKEEA</sequence>
<dbReference type="CDD" id="cd19101">
    <property type="entry name" value="AKR_unchar"/>
    <property type="match status" value="1"/>
</dbReference>
<name>A0A399J3I2_9RHOB</name>
<comment type="caution">
    <text evidence="2">The sequence shown here is derived from an EMBL/GenBank/DDBJ whole genome shotgun (WGS) entry which is preliminary data.</text>
</comment>
<reference evidence="2 3" key="1">
    <citation type="submission" date="2018-08" db="EMBL/GenBank/DDBJ databases">
        <title>Pseudooceanicola sediminis CY03 in the family Rhodobacteracea.</title>
        <authorList>
            <person name="Zhang Y.-J."/>
        </authorList>
    </citation>
    <scope>NUCLEOTIDE SEQUENCE [LARGE SCALE GENOMIC DNA]</scope>
    <source>
        <strain evidence="2 3">CY03</strain>
    </source>
</reference>
<evidence type="ECO:0000259" key="1">
    <source>
        <dbReference type="Pfam" id="PF00248"/>
    </source>
</evidence>
<organism evidence="2 3">
    <name type="scientific">Pseudooceanicola sediminis</name>
    <dbReference type="NCBI Taxonomy" id="2211117"/>
    <lineage>
        <taxon>Bacteria</taxon>
        <taxon>Pseudomonadati</taxon>
        <taxon>Pseudomonadota</taxon>
        <taxon>Alphaproteobacteria</taxon>
        <taxon>Rhodobacterales</taxon>
        <taxon>Paracoccaceae</taxon>
        <taxon>Pseudooceanicola</taxon>
    </lineage>
</organism>
<accession>A0A399J3I2</accession>
<keyword evidence="3" id="KW-1185">Reference proteome</keyword>
<dbReference type="PANTHER" id="PTHR43147">
    <property type="entry name" value="PROTEIN TAS"/>
    <property type="match status" value="1"/>
</dbReference>
<dbReference type="InterPro" id="IPR023210">
    <property type="entry name" value="NADP_OxRdtase_dom"/>
</dbReference>
<dbReference type="OrthoDB" id="9783572at2"/>
<dbReference type="InterPro" id="IPR036812">
    <property type="entry name" value="NAD(P)_OxRdtase_dom_sf"/>
</dbReference>
<dbReference type="Pfam" id="PF00248">
    <property type="entry name" value="Aldo_ket_red"/>
    <property type="match status" value="1"/>
</dbReference>
<dbReference type="Gene3D" id="3.20.20.100">
    <property type="entry name" value="NADP-dependent oxidoreductase domain"/>
    <property type="match status" value="1"/>
</dbReference>
<evidence type="ECO:0000313" key="2">
    <source>
        <dbReference type="EMBL" id="RII38482.1"/>
    </source>
</evidence>
<dbReference type="AlphaFoldDB" id="A0A399J3I2"/>
<dbReference type="SUPFAM" id="SSF51430">
    <property type="entry name" value="NAD(P)-linked oxidoreductase"/>
    <property type="match status" value="1"/>
</dbReference>
<dbReference type="RefSeq" id="WP_119399200.1">
    <property type="nucleotide sequence ID" value="NZ_QWJJ01000009.1"/>
</dbReference>
<dbReference type="PANTHER" id="PTHR43147:SF2">
    <property type="entry name" value="NADP-DEPENDENT OXIDOREDUCTASE DOMAIN-CONTAINING PROTEIN"/>
    <property type="match status" value="1"/>
</dbReference>
<feature type="domain" description="NADP-dependent oxidoreductase" evidence="1">
    <location>
        <begin position="24"/>
        <end position="321"/>
    </location>
</feature>
<evidence type="ECO:0000313" key="3">
    <source>
        <dbReference type="Proteomes" id="UP000265848"/>
    </source>
</evidence>
<dbReference type="Proteomes" id="UP000265848">
    <property type="component" value="Unassembled WGS sequence"/>
</dbReference>
<protein>
    <submittedName>
        <fullName evidence="2">Aldo/keto reductase</fullName>
    </submittedName>
</protein>
<dbReference type="EMBL" id="QWJJ01000009">
    <property type="protein sequence ID" value="RII38482.1"/>
    <property type="molecule type" value="Genomic_DNA"/>
</dbReference>
<gene>
    <name evidence="2" type="ORF">DL237_11395</name>
</gene>